<dbReference type="SUPFAM" id="SSF54236">
    <property type="entry name" value="Ubiquitin-like"/>
    <property type="match status" value="1"/>
</dbReference>
<dbReference type="InterPro" id="IPR001878">
    <property type="entry name" value="Znf_CCHC"/>
</dbReference>
<keyword evidence="1" id="KW-0479">Metal-binding</keyword>
<feature type="domain" description="CCHC-type" evidence="3">
    <location>
        <begin position="322"/>
        <end position="336"/>
    </location>
</feature>
<evidence type="ECO:0008006" key="6">
    <source>
        <dbReference type="Google" id="ProtNLM"/>
    </source>
</evidence>
<dbReference type="InterPro" id="IPR029071">
    <property type="entry name" value="Ubiquitin-like_domsf"/>
</dbReference>
<reference evidence="4 5" key="1">
    <citation type="journal article" date="2018" name="Nat. Ecol. Evol.">
        <title>Pezizomycetes genomes reveal the molecular basis of ectomycorrhizal truffle lifestyle.</title>
        <authorList>
            <person name="Murat C."/>
            <person name="Payen T."/>
            <person name="Noel B."/>
            <person name="Kuo A."/>
            <person name="Morin E."/>
            <person name="Chen J."/>
            <person name="Kohler A."/>
            <person name="Krizsan K."/>
            <person name="Balestrini R."/>
            <person name="Da Silva C."/>
            <person name="Montanini B."/>
            <person name="Hainaut M."/>
            <person name="Levati E."/>
            <person name="Barry K.W."/>
            <person name="Belfiori B."/>
            <person name="Cichocki N."/>
            <person name="Clum A."/>
            <person name="Dockter R.B."/>
            <person name="Fauchery L."/>
            <person name="Guy J."/>
            <person name="Iotti M."/>
            <person name="Le Tacon F."/>
            <person name="Lindquist E.A."/>
            <person name="Lipzen A."/>
            <person name="Malagnac F."/>
            <person name="Mello A."/>
            <person name="Molinier V."/>
            <person name="Miyauchi S."/>
            <person name="Poulain J."/>
            <person name="Riccioni C."/>
            <person name="Rubini A."/>
            <person name="Sitrit Y."/>
            <person name="Splivallo R."/>
            <person name="Traeger S."/>
            <person name="Wang M."/>
            <person name="Zifcakova L."/>
            <person name="Wipf D."/>
            <person name="Zambonelli A."/>
            <person name="Paolocci F."/>
            <person name="Nowrousian M."/>
            <person name="Ottonello S."/>
            <person name="Baldrian P."/>
            <person name="Spatafora J.W."/>
            <person name="Henrissat B."/>
            <person name="Nagy L.G."/>
            <person name="Aury J.M."/>
            <person name="Wincker P."/>
            <person name="Grigoriev I.V."/>
            <person name="Bonfante P."/>
            <person name="Martin F.M."/>
        </authorList>
    </citation>
    <scope>NUCLEOTIDE SEQUENCE [LARGE SCALE GENOMIC DNA]</scope>
    <source>
        <strain evidence="4 5">RN42</strain>
    </source>
</reference>
<dbReference type="AlphaFoldDB" id="A0A3N4IGC5"/>
<dbReference type="InterPro" id="IPR000626">
    <property type="entry name" value="Ubiquitin-like_dom"/>
</dbReference>
<dbReference type="PROSITE" id="PS50158">
    <property type="entry name" value="ZF_CCHC"/>
    <property type="match status" value="1"/>
</dbReference>
<keyword evidence="1" id="KW-0863">Zinc-finger</keyword>
<keyword evidence="5" id="KW-1185">Reference proteome</keyword>
<dbReference type="OrthoDB" id="101791at2759"/>
<evidence type="ECO:0000256" key="1">
    <source>
        <dbReference type="PROSITE-ProRule" id="PRU00047"/>
    </source>
</evidence>
<evidence type="ECO:0000259" key="2">
    <source>
        <dbReference type="PROSITE" id="PS50053"/>
    </source>
</evidence>
<dbReference type="SMART" id="SM00213">
    <property type="entry name" value="UBQ"/>
    <property type="match status" value="1"/>
</dbReference>
<gene>
    <name evidence="4" type="ORF">BJ508DRAFT_14083</name>
</gene>
<proteinExistence type="predicted"/>
<sequence>MPPSSTTHSSEKHRMSIALQVCINAGATSKKLTEFLHLKPLPSDKLFQIKEIFTRITGFQATDQALQTYNGKLLADDNNTLSECGILSGDTLVVVLKDAGTQSVSMRCLRADFENAVASTTATSQTLDSFHITHANAVAFDQMLAELPTCIKDYMTAWNQQRQLPQHPSHLVFKDRHGVQTTILHNVLDLLELKKGDQGRYQVEVRLNHLDVSDSHHAESESRYLMRDGRGYATLVGVPLNLQFDRNVWYTITGDANVITTGCFAGTLRFVSAERDTRDIGLAGRNKGKLELVEFDKHLCQTCGADHDEELCEEVDPRVLECYDCGEVGHLWHTCPYAVAPSGARPSHFNPELDLAKWTEFVGIGHGLLKEEDNIFLGDQKSDSHRRGRG</sequence>
<name>A0A3N4IGC5_ASCIM</name>
<dbReference type="GO" id="GO:0003676">
    <property type="term" value="F:nucleic acid binding"/>
    <property type="evidence" value="ECO:0007669"/>
    <property type="project" value="InterPro"/>
</dbReference>
<evidence type="ECO:0000259" key="3">
    <source>
        <dbReference type="PROSITE" id="PS50158"/>
    </source>
</evidence>
<evidence type="ECO:0000313" key="5">
    <source>
        <dbReference type="Proteomes" id="UP000275078"/>
    </source>
</evidence>
<dbReference type="Pfam" id="PF00240">
    <property type="entry name" value="ubiquitin"/>
    <property type="match status" value="1"/>
</dbReference>
<dbReference type="Gene3D" id="3.10.20.90">
    <property type="entry name" value="Phosphatidylinositol 3-kinase Catalytic Subunit, Chain A, domain 1"/>
    <property type="match status" value="1"/>
</dbReference>
<protein>
    <recommendedName>
        <fullName evidence="6">CCHC-type domain-containing protein</fullName>
    </recommendedName>
</protein>
<accession>A0A3N4IGC5</accession>
<dbReference type="EMBL" id="ML119655">
    <property type="protein sequence ID" value="RPA85203.1"/>
    <property type="molecule type" value="Genomic_DNA"/>
</dbReference>
<feature type="domain" description="Ubiquitin-like" evidence="2">
    <location>
        <begin position="42"/>
        <end position="101"/>
    </location>
</feature>
<dbReference type="CDD" id="cd17039">
    <property type="entry name" value="Ubl_ubiquitin_like"/>
    <property type="match status" value="1"/>
</dbReference>
<evidence type="ECO:0000313" key="4">
    <source>
        <dbReference type="EMBL" id="RPA85203.1"/>
    </source>
</evidence>
<dbReference type="PROSITE" id="PS50053">
    <property type="entry name" value="UBIQUITIN_2"/>
    <property type="match status" value="1"/>
</dbReference>
<organism evidence="4 5">
    <name type="scientific">Ascobolus immersus RN42</name>
    <dbReference type="NCBI Taxonomy" id="1160509"/>
    <lineage>
        <taxon>Eukaryota</taxon>
        <taxon>Fungi</taxon>
        <taxon>Dikarya</taxon>
        <taxon>Ascomycota</taxon>
        <taxon>Pezizomycotina</taxon>
        <taxon>Pezizomycetes</taxon>
        <taxon>Pezizales</taxon>
        <taxon>Ascobolaceae</taxon>
        <taxon>Ascobolus</taxon>
    </lineage>
</organism>
<keyword evidence="1" id="KW-0862">Zinc</keyword>
<dbReference type="Proteomes" id="UP000275078">
    <property type="component" value="Unassembled WGS sequence"/>
</dbReference>
<dbReference type="GO" id="GO:0008270">
    <property type="term" value="F:zinc ion binding"/>
    <property type="evidence" value="ECO:0007669"/>
    <property type="project" value="UniProtKB-KW"/>
</dbReference>